<accession>E8R2B2</accession>
<gene>
    <name evidence="2" type="ordered locus">Isop_0806</name>
</gene>
<dbReference type="InParanoid" id="E8R2B2"/>
<organism evidence="2 3">
    <name type="scientific">Isosphaera pallida (strain ATCC 43644 / DSM 9630 / IS1B)</name>
    <dbReference type="NCBI Taxonomy" id="575540"/>
    <lineage>
        <taxon>Bacteria</taxon>
        <taxon>Pseudomonadati</taxon>
        <taxon>Planctomycetota</taxon>
        <taxon>Planctomycetia</taxon>
        <taxon>Isosphaerales</taxon>
        <taxon>Isosphaeraceae</taxon>
        <taxon>Isosphaera</taxon>
    </lineage>
</organism>
<feature type="region of interest" description="Disordered" evidence="1">
    <location>
        <begin position="1"/>
        <end position="25"/>
    </location>
</feature>
<evidence type="ECO:0008006" key="4">
    <source>
        <dbReference type="Google" id="ProtNLM"/>
    </source>
</evidence>
<protein>
    <recommendedName>
        <fullName evidence="4">Transport-associated protein</fullName>
    </recommendedName>
</protein>
<name>E8R2B2_ISOPI</name>
<dbReference type="KEGG" id="ipa:Isop_0806"/>
<proteinExistence type="predicted"/>
<keyword evidence="3" id="KW-1185">Reference proteome</keyword>
<dbReference type="RefSeq" id="WP_013563686.1">
    <property type="nucleotide sequence ID" value="NC_014962.1"/>
</dbReference>
<dbReference type="OrthoDB" id="284535at2"/>
<dbReference type="EMBL" id="CP002353">
    <property type="protein sequence ID" value="ADV61397.1"/>
    <property type="molecule type" value="Genomic_DNA"/>
</dbReference>
<sequence length="93" mass="10318">MNNTPKSAGLSVSDDDSGWLDEHPSTDELRVVVDQKVRGQIRDLSVELDEDSSVIIRGLSRSYHAKQLAQEAVLKAAPVARLRNEIEVRPLQP</sequence>
<dbReference type="HOGENOM" id="CLU_2395750_0_0_0"/>
<reference evidence="2 3" key="2">
    <citation type="journal article" date="2011" name="Stand. Genomic Sci.">
        <title>Complete genome sequence of Isosphaera pallida type strain (IS1B).</title>
        <authorList>
            <consortium name="US DOE Joint Genome Institute (JGI-PGF)"/>
            <person name="Goker M."/>
            <person name="Cleland D."/>
            <person name="Saunders E."/>
            <person name="Lapidus A."/>
            <person name="Nolan M."/>
            <person name="Lucas S."/>
            <person name="Hammon N."/>
            <person name="Deshpande S."/>
            <person name="Cheng J.F."/>
            <person name="Tapia R."/>
            <person name="Han C."/>
            <person name="Goodwin L."/>
            <person name="Pitluck S."/>
            <person name="Liolios K."/>
            <person name="Pagani I."/>
            <person name="Ivanova N."/>
            <person name="Mavromatis K."/>
            <person name="Pati A."/>
            <person name="Chen A."/>
            <person name="Palaniappan K."/>
            <person name="Land M."/>
            <person name="Hauser L."/>
            <person name="Chang Y.J."/>
            <person name="Jeffries C.D."/>
            <person name="Detter J.C."/>
            <person name="Beck B."/>
            <person name="Woyke T."/>
            <person name="Bristow J."/>
            <person name="Eisen J.A."/>
            <person name="Markowitz V."/>
            <person name="Hugenholtz P."/>
            <person name="Kyrpides N.C."/>
            <person name="Klenk H.P."/>
        </authorList>
    </citation>
    <scope>NUCLEOTIDE SEQUENCE [LARGE SCALE GENOMIC DNA]</scope>
    <source>
        <strain evidence="3">ATCC 43644 / DSM 9630 / IS1B</strain>
    </source>
</reference>
<dbReference type="AlphaFoldDB" id="E8R2B2"/>
<reference key="1">
    <citation type="submission" date="2010-11" db="EMBL/GenBank/DDBJ databases">
        <title>The complete sequence of chromosome of Isophaera pallida ATCC 43644.</title>
        <authorList>
            <consortium name="US DOE Joint Genome Institute (JGI-PGF)"/>
            <person name="Lucas S."/>
            <person name="Copeland A."/>
            <person name="Lapidus A."/>
            <person name="Bruce D."/>
            <person name="Goodwin L."/>
            <person name="Pitluck S."/>
            <person name="Kyrpides N."/>
            <person name="Mavromatis K."/>
            <person name="Pagani I."/>
            <person name="Ivanova N."/>
            <person name="Saunders E."/>
            <person name="Brettin T."/>
            <person name="Detter J.C."/>
            <person name="Han C."/>
            <person name="Tapia R."/>
            <person name="Land M."/>
            <person name="Hauser L."/>
            <person name="Markowitz V."/>
            <person name="Cheng J.-F."/>
            <person name="Hugenholtz P."/>
            <person name="Woyke T."/>
            <person name="Wu D."/>
            <person name="Eisen J.A."/>
        </authorList>
    </citation>
    <scope>NUCLEOTIDE SEQUENCE</scope>
    <source>
        <strain>ATCC 43644</strain>
    </source>
</reference>
<evidence type="ECO:0000256" key="1">
    <source>
        <dbReference type="SAM" id="MobiDB-lite"/>
    </source>
</evidence>
<dbReference type="Proteomes" id="UP000008631">
    <property type="component" value="Chromosome"/>
</dbReference>
<evidence type="ECO:0000313" key="2">
    <source>
        <dbReference type="EMBL" id="ADV61397.1"/>
    </source>
</evidence>
<evidence type="ECO:0000313" key="3">
    <source>
        <dbReference type="Proteomes" id="UP000008631"/>
    </source>
</evidence>